<dbReference type="SUPFAM" id="SSF46689">
    <property type="entry name" value="Homeodomain-like"/>
    <property type="match status" value="1"/>
</dbReference>
<dbReference type="PROSITE" id="PS51071">
    <property type="entry name" value="HTH_RPIR"/>
    <property type="match status" value="1"/>
</dbReference>
<dbReference type="GO" id="GO:1901135">
    <property type="term" value="P:carbohydrate derivative metabolic process"/>
    <property type="evidence" value="ECO:0007669"/>
    <property type="project" value="InterPro"/>
</dbReference>
<dbReference type="SUPFAM" id="SSF53697">
    <property type="entry name" value="SIS domain"/>
    <property type="match status" value="1"/>
</dbReference>
<dbReference type="Proteomes" id="UP000886724">
    <property type="component" value="Unassembled WGS sequence"/>
</dbReference>
<proteinExistence type="predicted"/>
<dbReference type="InterPro" id="IPR001347">
    <property type="entry name" value="SIS_dom"/>
</dbReference>
<evidence type="ECO:0000313" key="6">
    <source>
        <dbReference type="EMBL" id="HIX82742.1"/>
    </source>
</evidence>
<evidence type="ECO:0000259" key="5">
    <source>
        <dbReference type="PROSITE" id="PS51464"/>
    </source>
</evidence>
<dbReference type="InterPro" id="IPR009057">
    <property type="entry name" value="Homeodomain-like_sf"/>
</dbReference>
<dbReference type="EMBL" id="DXET01000282">
    <property type="protein sequence ID" value="HIX82742.1"/>
    <property type="molecule type" value="Genomic_DNA"/>
</dbReference>
<keyword evidence="2" id="KW-0238">DNA-binding</keyword>
<dbReference type="InterPro" id="IPR046348">
    <property type="entry name" value="SIS_dom_sf"/>
</dbReference>
<comment type="caution">
    <text evidence="6">The sequence shown here is derived from an EMBL/GenBank/DDBJ whole genome shotgun (WGS) entry which is preliminary data.</text>
</comment>
<protein>
    <submittedName>
        <fullName evidence="6">MurR/RpiR family transcriptional regulator</fullName>
    </submittedName>
</protein>
<reference evidence="6" key="2">
    <citation type="submission" date="2021-04" db="EMBL/GenBank/DDBJ databases">
        <authorList>
            <person name="Gilroy R."/>
        </authorList>
    </citation>
    <scope>NUCLEOTIDE SEQUENCE</scope>
    <source>
        <strain evidence="6">ChiGjej1B1-14440</strain>
    </source>
</reference>
<organism evidence="6 7">
    <name type="scientific">Candidatus Erysipelatoclostridium merdavium</name>
    <dbReference type="NCBI Taxonomy" id="2838566"/>
    <lineage>
        <taxon>Bacteria</taxon>
        <taxon>Bacillati</taxon>
        <taxon>Bacillota</taxon>
        <taxon>Erysipelotrichia</taxon>
        <taxon>Erysipelotrichales</taxon>
        <taxon>Erysipelotrichales incertae sedis</taxon>
    </lineage>
</organism>
<feature type="domain" description="SIS" evidence="5">
    <location>
        <begin position="107"/>
        <end position="250"/>
    </location>
</feature>
<dbReference type="PANTHER" id="PTHR30514:SF1">
    <property type="entry name" value="HTH-TYPE TRANSCRIPTIONAL REGULATOR HEXR-RELATED"/>
    <property type="match status" value="1"/>
</dbReference>
<keyword evidence="3" id="KW-0804">Transcription</keyword>
<gene>
    <name evidence="6" type="ORF">H9980_12365</name>
</gene>
<name>A0A9D1XNL0_9FIRM</name>
<dbReference type="AlphaFoldDB" id="A0A9D1XNL0"/>
<dbReference type="InterPro" id="IPR047640">
    <property type="entry name" value="RpiR-like"/>
</dbReference>
<keyword evidence="1" id="KW-0805">Transcription regulation</keyword>
<dbReference type="Pfam" id="PF01418">
    <property type="entry name" value="HTH_6"/>
    <property type="match status" value="1"/>
</dbReference>
<sequence length="256" mass="29784">MTLTELVNEHYNELNENDLYIWQYICHHKIECQNMSIHELARSCNVSHTSITRFTRKIGLDGYSELKVYLKWSTQQKSTFNHQILSNIPMELKRTIDHIYDLDLDRILLMIDTARHIYICSSGEVQRHVAQELKREFTYCKKILYVIEGDTEIDNILANVTSEDLFILISLSGNNEKIALIAKVLAKMKVQCIGIASGHHNLLAQHASKYISFESTGFETGFLPHTYHATSHFFIIVDMLFLKYLQFCSLKDEYKV</sequence>
<dbReference type="GO" id="GO:0003700">
    <property type="term" value="F:DNA-binding transcription factor activity"/>
    <property type="evidence" value="ECO:0007669"/>
    <property type="project" value="InterPro"/>
</dbReference>
<evidence type="ECO:0000256" key="2">
    <source>
        <dbReference type="ARBA" id="ARBA00023125"/>
    </source>
</evidence>
<dbReference type="Gene3D" id="1.10.10.10">
    <property type="entry name" value="Winged helix-like DNA-binding domain superfamily/Winged helix DNA-binding domain"/>
    <property type="match status" value="1"/>
</dbReference>
<dbReference type="InterPro" id="IPR035472">
    <property type="entry name" value="RpiR-like_SIS"/>
</dbReference>
<dbReference type="Gene3D" id="3.40.50.10490">
    <property type="entry name" value="Glucose-6-phosphate isomerase like protein, domain 1"/>
    <property type="match status" value="1"/>
</dbReference>
<evidence type="ECO:0000313" key="7">
    <source>
        <dbReference type="Proteomes" id="UP000886724"/>
    </source>
</evidence>
<evidence type="ECO:0000259" key="4">
    <source>
        <dbReference type="PROSITE" id="PS51071"/>
    </source>
</evidence>
<feature type="domain" description="HTH rpiR-type" evidence="4">
    <location>
        <begin position="1"/>
        <end position="77"/>
    </location>
</feature>
<dbReference type="GO" id="GO:0097367">
    <property type="term" value="F:carbohydrate derivative binding"/>
    <property type="evidence" value="ECO:0007669"/>
    <property type="project" value="InterPro"/>
</dbReference>
<dbReference type="PROSITE" id="PS51464">
    <property type="entry name" value="SIS"/>
    <property type="match status" value="1"/>
</dbReference>
<dbReference type="InterPro" id="IPR000281">
    <property type="entry name" value="HTH_RpiR"/>
</dbReference>
<accession>A0A9D1XNL0</accession>
<evidence type="ECO:0000256" key="1">
    <source>
        <dbReference type="ARBA" id="ARBA00023015"/>
    </source>
</evidence>
<evidence type="ECO:0000256" key="3">
    <source>
        <dbReference type="ARBA" id="ARBA00023163"/>
    </source>
</evidence>
<dbReference type="InterPro" id="IPR036388">
    <property type="entry name" value="WH-like_DNA-bd_sf"/>
</dbReference>
<dbReference type="CDD" id="cd05013">
    <property type="entry name" value="SIS_RpiR"/>
    <property type="match status" value="1"/>
</dbReference>
<dbReference type="GO" id="GO:0003677">
    <property type="term" value="F:DNA binding"/>
    <property type="evidence" value="ECO:0007669"/>
    <property type="project" value="UniProtKB-KW"/>
</dbReference>
<reference evidence="6" key="1">
    <citation type="journal article" date="2021" name="PeerJ">
        <title>Extensive microbial diversity within the chicken gut microbiome revealed by metagenomics and culture.</title>
        <authorList>
            <person name="Gilroy R."/>
            <person name="Ravi A."/>
            <person name="Getino M."/>
            <person name="Pursley I."/>
            <person name="Horton D.L."/>
            <person name="Alikhan N.F."/>
            <person name="Baker D."/>
            <person name="Gharbi K."/>
            <person name="Hall N."/>
            <person name="Watson M."/>
            <person name="Adriaenssens E.M."/>
            <person name="Foster-Nyarko E."/>
            <person name="Jarju S."/>
            <person name="Secka A."/>
            <person name="Antonio M."/>
            <person name="Oren A."/>
            <person name="Chaudhuri R.R."/>
            <person name="La Ragione R."/>
            <person name="Hildebrand F."/>
            <person name="Pallen M.J."/>
        </authorList>
    </citation>
    <scope>NUCLEOTIDE SEQUENCE</scope>
    <source>
        <strain evidence="6">ChiGjej1B1-14440</strain>
    </source>
</reference>
<dbReference type="PANTHER" id="PTHR30514">
    <property type="entry name" value="GLUCOKINASE"/>
    <property type="match status" value="1"/>
</dbReference>
<dbReference type="Pfam" id="PF01380">
    <property type="entry name" value="SIS"/>
    <property type="match status" value="1"/>
</dbReference>